<reference evidence="2 3" key="1">
    <citation type="submission" date="2015-04" db="EMBL/GenBank/DDBJ databases">
        <title>The draft genome sequence of Fusarium langsethiae, a T-2/HT-2 mycotoxin producer.</title>
        <authorList>
            <person name="Lysoe E."/>
            <person name="Divon H.H."/>
            <person name="Terzi V."/>
            <person name="Orru L."/>
            <person name="Lamontanara A."/>
            <person name="Kolseth A.-K."/>
            <person name="Frandsen R.J."/>
            <person name="Nielsen K."/>
            <person name="Thrane U."/>
        </authorList>
    </citation>
    <scope>NUCLEOTIDE SEQUENCE [LARGE SCALE GENOMIC DNA]</scope>
    <source>
        <strain evidence="2 3">Fl201059</strain>
    </source>
</reference>
<dbReference type="InterPro" id="IPR016024">
    <property type="entry name" value="ARM-type_fold"/>
</dbReference>
<dbReference type="EMBL" id="JXCE01000018">
    <property type="protein sequence ID" value="KPA45072.1"/>
    <property type="molecule type" value="Genomic_DNA"/>
</dbReference>
<dbReference type="GO" id="GO:0005829">
    <property type="term" value="C:cytosol"/>
    <property type="evidence" value="ECO:0007669"/>
    <property type="project" value="TreeGrafter"/>
</dbReference>
<protein>
    <submittedName>
        <fullName evidence="2">Uncharacterized protein</fullName>
    </submittedName>
</protein>
<dbReference type="PANTHER" id="PTHR32226:SF2">
    <property type="entry name" value="TELO2-INTERACTING PROTEIN 2"/>
    <property type="match status" value="1"/>
</dbReference>
<comment type="caution">
    <text evidence="2">The sequence shown here is derived from an EMBL/GenBank/DDBJ whole genome shotgun (WGS) entry which is preliminary data.</text>
</comment>
<organism evidence="2 3">
    <name type="scientific">Fusarium langsethiae</name>
    <dbReference type="NCBI Taxonomy" id="179993"/>
    <lineage>
        <taxon>Eukaryota</taxon>
        <taxon>Fungi</taxon>
        <taxon>Dikarya</taxon>
        <taxon>Ascomycota</taxon>
        <taxon>Pezizomycotina</taxon>
        <taxon>Sordariomycetes</taxon>
        <taxon>Hypocreomycetidae</taxon>
        <taxon>Hypocreales</taxon>
        <taxon>Nectriaceae</taxon>
        <taxon>Fusarium</taxon>
    </lineage>
</organism>
<accession>A0A0M9F390</accession>
<dbReference type="AlphaFoldDB" id="A0A0M9F390"/>
<dbReference type="Pfam" id="PF10521">
    <property type="entry name" value="Tti2"/>
    <property type="match status" value="1"/>
</dbReference>
<dbReference type="SUPFAM" id="SSF48371">
    <property type="entry name" value="ARM repeat"/>
    <property type="match status" value="1"/>
</dbReference>
<dbReference type="GO" id="GO:0110078">
    <property type="term" value="C:TTT Hsp90 cochaperone complex"/>
    <property type="evidence" value="ECO:0007669"/>
    <property type="project" value="InterPro"/>
</dbReference>
<dbReference type="Proteomes" id="UP000037904">
    <property type="component" value="Unassembled WGS sequence"/>
</dbReference>
<proteinExistence type="inferred from homology"/>
<evidence type="ECO:0000313" key="2">
    <source>
        <dbReference type="EMBL" id="KPA45072.1"/>
    </source>
</evidence>
<dbReference type="GO" id="GO:0005634">
    <property type="term" value="C:nucleus"/>
    <property type="evidence" value="ECO:0007669"/>
    <property type="project" value="TreeGrafter"/>
</dbReference>
<name>A0A0M9F390_FUSLA</name>
<dbReference type="InterPro" id="IPR018870">
    <property type="entry name" value="Tti2"/>
</dbReference>
<sequence>MADITTRPTPSGLDDLLGASNIARLSELSGNERCAMHCPSSDVTKLTVFRRSDKLQRCLGTSVEDALSSLAAANDEELHDAVLLTVAYVSSKAQSDLEDAQLEDLVSNLSERAIILGTDKKQSELITEAAVAAIAVASSTSSLDLDTDLLIKLTAVTDSRDPWTTDIAASVALTVLTEQISAERLPGFIANDILQNTLKPLFTKHSSRITDSGRPTQYAAVDDRSQAFSEVQSWRSQAPWAEATIQWAVNTSTESTIKEHWPLFMPVLLALVEDQSIEVKAKGLKALTVFVEKCPAQVLQGRGIGRVFADVTFPILLYLPSVTPENESITILGPAYDVLIKLAECTGNPDNPERRRFFDKILRDGVFAGHHHASQHTRIVQVLMQKTAAVVNCMGIYSIKHLSALLSMSSSIMTDPFAVSYPPTLIATTHLIGAIIGNAWPRVREPEHMENIIRILSLCWLNTLKEIEDSVSQDQKDELQAVSQELASKAKALEALWTEDASKRPSDLDEALEKEPQLARLFSTASA</sequence>
<evidence type="ECO:0000256" key="1">
    <source>
        <dbReference type="ARBA" id="ARBA00034736"/>
    </source>
</evidence>
<comment type="similarity">
    <text evidence="1">Belongs to the TTI2 family.</text>
</comment>
<keyword evidence="3" id="KW-1185">Reference proteome</keyword>
<dbReference type="OrthoDB" id="6417021at2759"/>
<dbReference type="Gene3D" id="1.25.10.10">
    <property type="entry name" value="Leucine-rich Repeat Variant"/>
    <property type="match status" value="1"/>
</dbReference>
<evidence type="ECO:0000313" key="3">
    <source>
        <dbReference type="Proteomes" id="UP000037904"/>
    </source>
</evidence>
<dbReference type="PANTHER" id="PTHR32226">
    <property type="entry name" value="TELO2-INTERACTING PROTEIN 2"/>
    <property type="match status" value="1"/>
</dbReference>
<dbReference type="InterPro" id="IPR011989">
    <property type="entry name" value="ARM-like"/>
</dbReference>
<gene>
    <name evidence="2" type="ORF">FLAG1_02051</name>
</gene>